<evidence type="ECO:0000256" key="2">
    <source>
        <dbReference type="ARBA" id="ARBA00022801"/>
    </source>
</evidence>
<dbReference type="Pfam" id="PF04616">
    <property type="entry name" value="Glyco_hydro_43"/>
    <property type="match status" value="1"/>
</dbReference>
<organism evidence="7 8">
    <name type="scientific">Salinomyces thailandicus</name>
    <dbReference type="NCBI Taxonomy" id="706561"/>
    <lineage>
        <taxon>Eukaryota</taxon>
        <taxon>Fungi</taxon>
        <taxon>Dikarya</taxon>
        <taxon>Ascomycota</taxon>
        <taxon>Pezizomycotina</taxon>
        <taxon>Dothideomycetes</taxon>
        <taxon>Dothideomycetidae</taxon>
        <taxon>Mycosphaerellales</taxon>
        <taxon>Teratosphaeriaceae</taxon>
        <taxon>Salinomyces</taxon>
    </lineage>
</organism>
<gene>
    <name evidence="7" type="ORF">B0A50_07276</name>
</gene>
<evidence type="ECO:0000259" key="6">
    <source>
        <dbReference type="Pfam" id="PF17851"/>
    </source>
</evidence>
<dbReference type="PANTHER" id="PTHR42812:SF16">
    <property type="entry name" value="HYDROLASE, PUTATIVE (AFU_ORTHOLOGUE AFUA_7G06110)-RELATED"/>
    <property type="match status" value="1"/>
</dbReference>
<feature type="site" description="Important for catalytic activity, responsible for pKa modulation of the active site Glu and correct orientation of both the proton donor and substrate" evidence="4">
    <location>
        <position position="108"/>
    </location>
</feature>
<evidence type="ECO:0000256" key="3">
    <source>
        <dbReference type="ARBA" id="ARBA00023295"/>
    </source>
</evidence>
<dbReference type="AlphaFoldDB" id="A0A4U0TN44"/>
<dbReference type="Gene3D" id="2.115.10.20">
    <property type="entry name" value="Glycosyl hydrolase domain, family 43"/>
    <property type="match status" value="1"/>
</dbReference>
<sequence>MGDSYYLATSSFEYFPGIPLYKSEDLVNWELFTHVLSRPGQLSLYGVPTGAGAWAPSLSHSNGTYYLATMTRWTYDPVARVWPRIQWVTSTDLVTWSDPIWGEPWGIDPSIFHDAISGKDYLNLMAPNNDEDRLWGIYQCQVDLVSGLCVGEYRSLWNGTLPVNASARPEGPKMFHKSGYYYLLIAEGGTDLLHRSSIARSRSPEGPWESAPNNPILYNGDSSYGNLTVQSTGHGTMITTPDNDWYIVYLARRNVNGSSPVGRETFISGVQWQDGWPIVNNGQPVLLNEPVQGLPPKREQKQIRTHKFSTDLAGECWYTLRTPYTPIYSVQKQGFTRNVDSANASHEGATRGELILHPNVFGLSDRDVPAAVLRKQTSLNMTFSAQTLPLPDSLRPGATIGISAYLSELVHHDVGISGCRNASSLCVYTSLARNGTEQYSETILQPPASREIELVIRAEPLEYSLGFRSSNATDVQWLARFDSYWMAWAPTDYFVFEGVMFALFASGGGLPWTASGPVVGFSKATEVFFEQSIGNYDTL</sequence>
<evidence type="ECO:0000313" key="7">
    <source>
        <dbReference type="EMBL" id="TKA23400.1"/>
    </source>
</evidence>
<dbReference type="InterPro" id="IPR041542">
    <property type="entry name" value="GH43_C2"/>
</dbReference>
<dbReference type="GO" id="GO:0004553">
    <property type="term" value="F:hydrolase activity, hydrolyzing O-glycosyl compounds"/>
    <property type="evidence" value="ECO:0007669"/>
    <property type="project" value="InterPro"/>
</dbReference>
<dbReference type="PANTHER" id="PTHR42812">
    <property type="entry name" value="BETA-XYLOSIDASE"/>
    <property type="match status" value="1"/>
</dbReference>
<dbReference type="InterPro" id="IPR013320">
    <property type="entry name" value="ConA-like_dom_sf"/>
</dbReference>
<reference evidence="7 8" key="1">
    <citation type="submission" date="2017-03" db="EMBL/GenBank/DDBJ databases">
        <title>Genomes of endolithic fungi from Antarctica.</title>
        <authorList>
            <person name="Coleine C."/>
            <person name="Masonjones S."/>
            <person name="Stajich J.E."/>
        </authorList>
    </citation>
    <scope>NUCLEOTIDE SEQUENCE [LARGE SCALE GENOMIC DNA]</scope>
    <source>
        <strain evidence="7 8">CCFEE 6315</strain>
    </source>
</reference>
<dbReference type="InterPro" id="IPR023296">
    <property type="entry name" value="Glyco_hydro_beta-prop_sf"/>
</dbReference>
<accession>A0A4U0TN44</accession>
<dbReference type="SUPFAM" id="SSF75005">
    <property type="entry name" value="Arabinanase/levansucrase/invertase"/>
    <property type="match status" value="1"/>
</dbReference>
<dbReference type="OrthoDB" id="2139957at2759"/>
<dbReference type="EMBL" id="NAJL01000056">
    <property type="protein sequence ID" value="TKA23400.1"/>
    <property type="molecule type" value="Genomic_DNA"/>
</dbReference>
<dbReference type="Proteomes" id="UP000308549">
    <property type="component" value="Unassembled WGS sequence"/>
</dbReference>
<evidence type="ECO:0000256" key="1">
    <source>
        <dbReference type="ARBA" id="ARBA00009865"/>
    </source>
</evidence>
<name>A0A4U0TN44_9PEZI</name>
<keyword evidence="3 5" id="KW-0326">Glycosidase</keyword>
<dbReference type="CDD" id="cd18617">
    <property type="entry name" value="GH43_XynB-like"/>
    <property type="match status" value="1"/>
</dbReference>
<comment type="caution">
    <text evidence="7">The sequence shown here is derived from an EMBL/GenBank/DDBJ whole genome shotgun (WGS) entry which is preliminary data.</text>
</comment>
<evidence type="ECO:0000256" key="5">
    <source>
        <dbReference type="RuleBase" id="RU361187"/>
    </source>
</evidence>
<dbReference type="GO" id="GO:0005975">
    <property type="term" value="P:carbohydrate metabolic process"/>
    <property type="evidence" value="ECO:0007669"/>
    <property type="project" value="InterPro"/>
</dbReference>
<proteinExistence type="inferred from homology"/>
<keyword evidence="2 5" id="KW-0378">Hydrolase</keyword>
<dbReference type="Gene3D" id="2.60.120.200">
    <property type="match status" value="1"/>
</dbReference>
<comment type="similarity">
    <text evidence="1 5">Belongs to the glycosyl hydrolase 43 family.</text>
</comment>
<dbReference type="SUPFAM" id="SSF49899">
    <property type="entry name" value="Concanavalin A-like lectins/glucanases"/>
    <property type="match status" value="1"/>
</dbReference>
<feature type="domain" description="Beta-xylosidase C-terminal Concanavalin A-like" evidence="6">
    <location>
        <begin position="307"/>
        <end position="508"/>
    </location>
</feature>
<dbReference type="InterPro" id="IPR006710">
    <property type="entry name" value="Glyco_hydro_43"/>
</dbReference>
<protein>
    <recommendedName>
        <fullName evidence="6">Beta-xylosidase C-terminal Concanavalin A-like domain-containing protein</fullName>
    </recommendedName>
</protein>
<dbReference type="Pfam" id="PF17851">
    <property type="entry name" value="GH43_C2"/>
    <property type="match status" value="1"/>
</dbReference>
<evidence type="ECO:0000256" key="4">
    <source>
        <dbReference type="PIRSR" id="PIRSR606710-2"/>
    </source>
</evidence>
<keyword evidence="8" id="KW-1185">Reference proteome</keyword>
<evidence type="ECO:0000313" key="8">
    <source>
        <dbReference type="Proteomes" id="UP000308549"/>
    </source>
</evidence>
<dbReference type="InterPro" id="IPR051795">
    <property type="entry name" value="Glycosyl_Hydrlase_43"/>
</dbReference>